<dbReference type="InterPro" id="IPR039727">
    <property type="entry name" value="SE/Ars2"/>
</dbReference>
<dbReference type="PANTHER" id="PTHR13165:SF0">
    <property type="entry name" value="SERRATE RNA EFFECTOR MOLECULE HOMOLOG"/>
    <property type="match status" value="1"/>
</dbReference>
<evidence type="ECO:0000256" key="1">
    <source>
        <dbReference type="ARBA" id="ARBA00004123"/>
    </source>
</evidence>
<dbReference type="InterPro" id="IPR007042">
    <property type="entry name" value="SERRATE/Ars2_C"/>
</dbReference>
<evidence type="ECO:0000313" key="5">
    <source>
        <dbReference type="EMBL" id="ONM51282.1"/>
    </source>
</evidence>
<gene>
    <name evidence="5" type="ORF">ZEAMMB73_Zm00001d018785</name>
</gene>
<dbReference type="GO" id="GO:0005634">
    <property type="term" value="C:nucleus"/>
    <property type="evidence" value="ECO:0007669"/>
    <property type="project" value="UniProtKB-SubCell"/>
</dbReference>
<reference evidence="5" key="1">
    <citation type="submission" date="2015-12" db="EMBL/GenBank/DDBJ databases">
        <title>Update maize B73 reference genome by single molecule sequencing technologies.</title>
        <authorList>
            <consortium name="Maize Genome Sequencing Project"/>
            <person name="Ware D."/>
        </authorList>
    </citation>
    <scope>NUCLEOTIDE SEQUENCE [LARGE SCALE GENOMIC DNA]</scope>
    <source>
        <tissue evidence="5">Seedling</tissue>
    </source>
</reference>
<dbReference type="EMBL" id="CM007650">
    <property type="protein sequence ID" value="ONM51282.1"/>
    <property type="molecule type" value="Genomic_DNA"/>
</dbReference>
<dbReference type="Pfam" id="PF04959">
    <property type="entry name" value="ARS2"/>
    <property type="match status" value="1"/>
</dbReference>
<dbReference type="STRING" id="4577.A0A1D6HS43"/>
<evidence type="ECO:0000259" key="4">
    <source>
        <dbReference type="Pfam" id="PF04959"/>
    </source>
</evidence>
<keyword evidence="3" id="KW-0539">Nucleus</keyword>
<protein>
    <submittedName>
        <fullName evidence="5">Serrate RNA effector molecule</fullName>
    </submittedName>
</protein>
<organism evidence="5">
    <name type="scientific">Zea mays</name>
    <name type="common">Maize</name>
    <dbReference type="NCBI Taxonomy" id="4577"/>
    <lineage>
        <taxon>Eukaryota</taxon>
        <taxon>Viridiplantae</taxon>
        <taxon>Streptophyta</taxon>
        <taxon>Embryophyta</taxon>
        <taxon>Tracheophyta</taxon>
        <taxon>Spermatophyta</taxon>
        <taxon>Magnoliopsida</taxon>
        <taxon>Liliopsida</taxon>
        <taxon>Poales</taxon>
        <taxon>Poaceae</taxon>
        <taxon>PACMAD clade</taxon>
        <taxon>Panicoideae</taxon>
        <taxon>Andropogonodae</taxon>
        <taxon>Andropogoneae</taxon>
        <taxon>Tripsacinae</taxon>
        <taxon>Zea</taxon>
    </lineage>
</organism>
<feature type="domain" description="SERRATE/Ars2 C-terminal" evidence="4">
    <location>
        <begin position="56"/>
        <end position="124"/>
    </location>
</feature>
<dbReference type="InParanoid" id="A0A1D6HS43"/>
<dbReference type="SMR" id="A0A1D6HS43"/>
<accession>A0A1D6HS43</accession>
<evidence type="ECO:0000256" key="3">
    <source>
        <dbReference type="ARBA" id="ARBA00023242"/>
    </source>
</evidence>
<dbReference type="AlphaFoldDB" id="A0A1D6HS43"/>
<name>A0A1D6HS43_MAIZE</name>
<dbReference type="PANTHER" id="PTHR13165">
    <property type="entry name" value="ARSENITE-RESISTANCE PROTEIN 2"/>
    <property type="match status" value="1"/>
</dbReference>
<comment type="subcellular location">
    <subcellularLocation>
        <location evidence="1">Nucleus</location>
    </subcellularLocation>
</comment>
<comment type="similarity">
    <text evidence="2">Belongs to the ARS2 family.</text>
</comment>
<evidence type="ECO:0000256" key="2">
    <source>
        <dbReference type="ARBA" id="ARBA00005407"/>
    </source>
</evidence>
<proteinExistence type="inferred from homology"/>
<sequence length="275" mass="30184">MGPIIIIRGLTTVKGLEGVELLDTIRTYLWRIHGVDWYGTSESHEAKGLRHMRVDTAAEVLEPLVRKIRDEKYGWKYGCGAKGYKKPFHVPEFVHKHLRLKHPDLALESTSKVQEDLYFQNYMKVFTAERNSLEDDTTSLQTYLAAMVVGGDSCKGLTIARGFWLRGGARRMGTTSGWDGDELFDGTEGGYIAAIHSVRVKEVVVDGENDVGIVVGAGFVCSRLEDEDSGRHGNAWLSENESRSAGAGAAARMSGWKWTATAVAGSGSDGGDERN</sequence>
<dbReference type="PaxDb" id="4577-AC201977.3_FGP005"/>